<organism evidence="1">
    <name type="scientific">marine sediment metagenome</name>
    <dbReference type="NCBI Taxonomy" id="412755"/>
    <lineage>
        <taxon>unclassified sequences</taxon>
        <taxon>metagenomes</taxon>
        <taxon>ecological metagenomes</taxon>
    </lineage>
</organism>
<reference evidence="1" key="1">
    <citation type="journal article" date="2014" name="Front. Microbiol.">
        <title>High frequency of phylogenetically diverse reductive dehalogenase-homologous genes in deep subseafloor sedimentary metagenomes.</title>
        <authorList>
            <person name="Kawai M."/>
            <person name="Futagami T."/>
            <person name="Toyoda A."/>
            <person name="Takaki Y."/>
            <person name="Nishi S."/>
            <person name="Hori S."/>
            <person name="Arai W."/>
            <person name="Tsubouchi T."/>
            <person name="Morono Y."/>
            <person name="Uchiyama I."/>
            <person name="Ito T."/>
            <person name="Fujiyama A."/>
            <person name="Inagaki F."/>
            <person name="Takami H."/>
        </authorList>
    </citation>
    <scope>NUCLEOTIDE SEQUENCE</scope>
    <source>
        <strain evidence="1">Expedition CK06-06</strain>
    </source>
</reference>
<dbReference type="AlphaFoldDB" id="X1R8U0"/>
<protein>
    <recommendedName>
        <fullName evidence="2">Glycosyltransferase subfamily 4-like N-terminal domain-containing protein</fullName>
    </recommendedName>
</protein>
<dbReference type="SUPFAM" id="SSF53756">
    <property type="entry name" value="UDP-Glycosyltransferase/glycogen phosphorylase"/>
    <property type="match status" value="1"/>
</dbReference>
<evidence type="ECO:0008006" key="2">
    <source>
        <dbReference type="Google" id="ProtNLM"/>
    </source>
</evidence>
<feature type="non-terminal residue" evidence="1">
    <location>
        <position position="108"/>
    </location>
</feature>
<accession>X1R8U0</accession>
<comment type="caution">
    <text evidence="1">The sequence shown here is derived from an EMBL/GenBank/DDBJ whole genome shotgun (WGS) entry which is preliminary data.</text>
</comment>
<evidence type="ECO:0000313" key="1">
    <source>
        <dbReference type="EMBL" id="GAI76953.1"/>
    </source>
</evidence>
<proteinExistence type="predicted"/>
<gene>
    <name evidence="1" type="ORF">S12H4_16236</name>
</gene>
<dbReference type="EMBL" id="BARW01007839">
    <property type="protein sequence ID" value="GAI76953.1"/>
    <property type="molecule type" value="Genomic_DNA"/>
</dbReference>
<name>X1R8U0_9ZZZZ</name>
<sequence length="108" mass="12816">MRKINLAFITDRMIKGHGVDLVVDRLADGLAKSGYNCKVYCNYFDETFTNRKSYEIEKFHYFKPADNPIIYERRIRKLVPYLNSRNVDLFIIQSFPFYSLIPKLNKPV</sequence>